<evidence type="ECO:0000313" key="3">
    <source>
        <dbReference type="EMBL" id="PPK69734.1"/>
    </source>
</evidence>
<dbReference type="Gene3D" id="3.20.20.100">
    <property type="entry name" value="NADP-dependent oxidoreductase domain"/>
    <property type="match status" value="1"/>
</dbReference>
<dbReference type="Pfam" id="PF00248">
    <property type="entry name" value="Aldo_ket_red"/>
    <property type="match status" value="1"/>
</dbReference>
<dbReference type="OrthoDB" id="9768793at2"/>
<accession>A0A2S6GWY2</accession>
<keyword evidence="1" id="KW-0560">Oxidoreductase</keyword>
<evidence type="ECO:0000256" key="1">
    <source>
        <dbReference type="ARBA" id="ARBA00023002"/>
    </source>
</evidence>
<keyword evidence="4" id="KW-1185">Reference proteome</keyword>
<gene>
    <name evidence="3" type="ORF">CLV40_103344</name>
</gene>
<dbReference type="PANTHER" id="PTHR43625:SF40">
    <property type="entry name" value="ALDO-KETO REDUCTASE YAKC [NADP(+)]"/>
    <property type="match status" value="1"/>
</dbReference>
<dbReference type="InterPro" id="IPR050791">
    <property type="entry name" value="Aldo-Keto_reductase"/>
</dbReference>
<dbReference type="InterPro" id="IPR023210">
    <property type="entry name" value="NADP_OxRdtase_dom"/>
</dbReference>
<reference evidence="3 4" key="1">
    <citation type="submission" date="2018-02" db="EMBL/GenBank/DDBJ databases">
        <title>Genomic Encyclopedia of Archaeal and Bacterial Type Strains, Phase II (KMG-II): from individual species to whole genera.</title>
        <authorList>
            <person name="Goeker M."/>
        </authorList>
    </citation>
    <scope>NUCLEOTIDE SEQUENCE [LARGE SCALE GENOMIC DNA]</scope>
    <source>
        <strain evidence="3 4">YU 961-1</strain>
    </source>
</reference>
<protein>
    <submittedName>
        <fullName evidence="3">Aryl-alcohol dehydrogenase-like predicted oxidoreductase</fullName>
    </submittedName>
</protein>
<evidence type="ECO:0000313" key="4">
    <source>
        <dbReference type="Proteomes" id="UP000239203"/>
    </source>
</evidence>
<organism evidence="3 4">
    <name type="scientific">Actinokineospora auranticolor</name>
    <dbReference type="NCBI Taxonomy" id="155976"/>
    <lineage>
        <taxon>Bacteria</taxon>
        <taxon>Bacillati</taxon>
        <taxon>Actinomycetota</taxon>
        <taxon>Actinomycetes</taxon>
        <taxon>Pseudonocardiales</taxon>
        <taxon>Pseudonocardiaceae</taxon>
        <taxon>Actinokineospora</taxon>
    </lineage>
</organism>
<dbReference type="EMBL" id="PTIX01000003">
    <property type="protein sequence ID" value="PPK69734.1"/>
    <property type="molecule type" value="Genomic_DNA"/>
</dbReference>
<dbReference type="RefSeq" id="WP_104478143.1">
    <property type="nucleotide sequence ID" value="NZ_CP154825.1"/>
</dbReference>
<dbReference type="PANTHER" id="PTHR43625">
    <property type="entry name" value="AFLATOXIN B1 ALDEHYDE REDUCTASE"/>
    <property type="match status" value="1"/>
</dbReference>
<dbReference type="InterPro" id="IPR036812">
    <property type="entry name" value="NAD(P)_OxRdtase_dom_sf"/>
</dbReference>
<dbReference type="AlphaFoldDB" id="A0A2S6GWY2"/>
<feature type="domain" description="NADP-dependent oxidoreductase" evidence="2">
    <location>
        <begin position="17"/>
        <end position="305"/>
    </location>
</feature>
<dbReference type="PRINTS" id="PR00069">
    <property type="entry name" value="ALDKETRDTASE"/>
</dbReference>
<dbReference type="InterPro" id="IPR020471">
    <property type="entry name" value="AKR"/>
</dbReference>
<evidence type="ECO:0000259" key="2">
    <source>
        <dbReference type="Pfam" id="PF00248"/>
    </source>
</evidence>
<dbReference type="GO" id="GO:0005737">
    <property type="term" value="C:cytoplasm"/>
    <property type="evidence" value="ECO:0007669"/>
    <property type="project" value="TreeGrafter"/>
</dbReference>
<dbReference type="SUPFAM" id="SSF51430">
    <property type="entry name" value="NAD(P)-linked oxidoreductase"/>
    <property type="match status" value="1"/>
</dbReference>
<dbReference type="CDD" id="cd19076">
    <property type="entry name" value="AKR_AKR13A_13D"/>
    <property type="match status" value="1"/>
</dbReference>
<proteinExistence type="predicted"/>
<sequence length="326" mass="34308">MSIPTRALGSLQVSAQGLGCMGMSQGYGPGDAEESVATLHRALELGVTFLDTANVYGDGANEELLSGFLKGRRDQVVLATKFGIAGRGPNGPAVRGDAAYVRESIEASLRRLGVDHVDLYYQHRVDPDTPIEETVGAMAELVAEGKVRHLGLSEAGADTIRRAHAVHPIAAVQSEWSLWTRGIEAEVLPTCRELGIGVVPFSPLGRGFLTGRLTATEIGDGDIRAAMPRFAAENFDRNRAIVTALEELAAARGVTAGQLALAWVQAQGPDVVPIPGTKRRAYLAENAAAATIELSESDIAAIEAAAPADAFIGDRYAPGMMRAVGK</sequence>
<comment type="caution">
    <text evidence="3">The sequence shown here is derived from an EMBL/GenBank/DDBJ whole genome shotgun (WGS) entry which is preliminary data.</text>
</comment>
<dbReference type="Proteomes" id="UP000239203">
    <property type="component" value="Unassembled WGS sequence"/>
</dbReference>
<name>A0A2S6GWY2_9PSEU</name>
<dbReference type="GO" id="GO:0016491">
    <property type="term" value="F:oxidoreductase activity"/>
    <property type="evidence" value="ECO:0007669"/>
    <property type="project" value="UniProtKB-KW"/>
</dbReference>